<evidence type="ECO:0000256" key="2">
    <source>
        <dbReference type="ARBA" id="ARBA00005690"/>
    </source>
</evidence>
<evidence type="ECO:0000313" key="17">
    <source>
        <dbReference type="Proteomes" id="UP001168990"/>
    </source>
</evidence>
<dbReference type="GO" id="GO:0006310">
    <property type="term" value="P:DNA recombination"/>
    <property type="evidence" value="ECO:0007669"/>
    <property type="project" value="InterPro"/>
</dbReference>
<evidence type="ECO:0000256" key="4">
    <source>
        <dbReference type="ARBA" id="ARBA00022723"/>
    </source>
</evidence>
<dbReference type="FunFam" id="2.40.50.140:FF:000041">
    <property type="entry name" value="Replication protein A subunit"/>
    <property type="match status" value="1"/>
</dbReference>
<reference evidence="16" key="1">
    <citation type="journal article" date="2023" name="bioRxiv">
        <title>Scaffold-level genome assemblies of two parasitoid biocontrol wasps reveal the parthenogenesis mechanism and an associated novel virus.</title>
        <authorList>
            <person name="Inwood S."/>
            <person name="Skelly J."/>
            <person name="Guhlin J."/>
            <person name="Harrop T."/>
            <person name="Goldson S."/>
            <person name="Dearden P."/>
        </authorList>
    </citation>
    <scope>NUCLEOTIDE SEQUENCE</scope>
    <source>
        <strain evidence="16">Irish</strain>
        <tissue evidence="16">Whole body</tissue>
    </source>
</reference>
<evidence type="ECO:0000259" key="12">
    <source>
        <dbReference type="Pfam" id="PF01336"/>
    </source>
</evidence>
<accession>A0AA39KXA0</accession>
<dbReference type="NCBIfam" id="TIGR00617">
    <property type="entry name" value="rpa1"/>
    <property type="match status" value="1"/>
</dbReference>
<evidence type="ECO:0000256" key="8">
    <source>
        <dbReference type="ARBA" id="ARBA00023242"/>
    </source>
</evidence>
<dbReference type="GO" id="GO:0005634">
    <property type="term" value="C:nucleus"/>
    <property type="evidence" value="ECO:0007669"/>
    <property type="project" value="UniProtKB-SubCell"/>
</dbReference>
<keyword evidence="17" id="KW-1185">Reference proteome</keyword>
<evidence type="ECO:0000256" key="11">
    <source>
        <dbReference type="RuleBase" id="RU364130"/>
    </source>
</evidence>
<evidence type="ECO:0000256" key="7">
    <source>
        <dbReference type="ARBA" id="ARBA00023125"/>
    </source>
</evidence>
<name>A0AA39KXA0_9HYME</name>
<evidence type="ECO:0000256" key="10">
    <source>
        <dbReference type="ARBA" id="ARBA00062035"/>
    </source>
</evidence>
<dbReference type="InterPro" id="IPR047192">
    <property type="entry name" value="Euk_RPA1_DBD_C"/>
</dbReference>
<comment type="subunit">
    <text evidence="10 11">Component of the heterotrimeric canonical replication protein A complex (RPA).</text>
</comment>
<dbReference type="GO" id="GO:0003677">
    <property type="term" value="F:DNA binding"/>
    <property type="evidence" value="ECO:0007669"/>
    <property type="project" value="UniProtKB-KW"/>
</dbReference>
<proteinExistence type="inferred from homology"/>
<keyword evidence="5 11" id="KW-0863">Zinc-finger</keyword>
<dbReference type="EMBL" id="JAQQBS010000001">
    <property type="protein sequence ID" value="KAK0177011.1"/>
    <property type="molecule type" value="Genomic_DNA"/>
</dbReference>
<dbReference type="AlphaFoldDB" id="A0AA39KXA0"/>
<dbReference type="InterPro" id="IPR007199">
    <property type="entry name" value="Rep_factor-A_N"/>
</dbReference>
<feature type="domain" description="Replication factor A C-terminal" evidence="14">
    <location>
        <begin position="448"/>
        <end position="592"/>
    </location>
</feature>
<keyword evidence="7 11" id="KW-0238">DNA-binding</keyword>
<dbReference type="PANTHER" id="PTHR47165">
    <property type="entry name" value="OS03G0429900 PROTEIN"/>
    <property type="match status" value="1"/>
</dbReference>
<evidence type="ECO:0000256" key="5">
    <source>
        <dbReference type="ARBA" id="ARBA00022771"/>
    </source>
</evidence>
<dbReference type="FunFam" id="2.40.50.140:FF:000090">
    <property type="entry name" value="Replication protein A subunit"/>
    <property type="match status" value="1"/>
</dbReference>
<dbReference type="FunFam" id="2.40.50.140:FF:000064">
    <property type="entry name" value="Replication protein A subunit"/>
    <property type="match status" value="1"/>
</dbReference>
<dbReference type="SUPFAM" id="SSF50249">
    <property type="entry name" value="Nucleic acid-binding proteins"/>
    <property type="match status" value="4"/>
</dbReference>
<dbReference type="Pfam" id="PF16900">
    <property type="entry name" value="REPA_OB_2"/>
    <property type="match status" value="1"/>
</dbReference>
<dbReference type="Pfam" id="PF04057">
    <property type="entry name" value="Rep-A_N"/>
    <property type="match status" value="1"/>
</dbReference>
<dbReference type="InterPro" id="IPR012340">
    <property type="entry name" value="NA-bd_OB-fold"/>
</dbReference>
<evidence type="ECO:0000256" key="9">
    <source>
        <dbReference type="ARBA" id="ARBA00058595"/>
    </source>
</evidence>
<protein>
    <recommendedName>
        <fullName evidence="11">Replication protein A subunit</fullName>
    </recommendedName>
</protein>
<dbReference type="CDD" id="cd04476">
    <property type="entry name" value="RPA1_DBD_C"/>
    <property type="match status" value="1"/>
</dbReference>
<dbReference type="Gene3D" id="2.40.50.140">
    <property type="entry name" value="Nucleic acid-binding proteins"/>
    <property type="match status" value="4"/>
</dbReference>
<reference evidence="16" key="2">
    <citation type="submission" date="2023-03" db="EMBL/GenBank/DDBJ databases">
        <authorList>
            <person name="Inwood S.N."/>
            <person name="Skelly J.G."/>
            <person name="Guhlin J."/>
            <person name="Harrop T.W.R."/>
            <person name="Goldson S.G."/>
            <person name="Dearden P.K."/>
        </authorList>
    </citation>
    <scope>NUCLEOTIDE SEQUENCE</scope>
    <source>
        <strain evidence="16">Irish</strain>
        <tissue evidence="16">Whole body</tissue>
    </source>
</reference>
<keyword evidence="8 11" id="KW-0539">Nucleus</keyword>
<evidence type="ECO:0000256" key="3">
    <source>
        <dbReference type="ARBA" id="ARBA00022705"/>
    </source>
</evidence>
<feature type="domain" description="OB" evidence="12">
    <location>
        <begin position="189"/>
        <end position="266"/>
    </location>
</feature>
<dbReference type="Proteomes" id="UP001168990">
    <property type="component" value="Unassembled WGS sequence"/>
</dbReference>
<keyword evidence="6 11" id="KW-0862">Zinc</keyword>
<comment type="caution">
    <text evidence="16">The sequence shown here is derived from an EMBL/GenBank/DDBJ whole genome shotgun (WGS) entry which is preliminary data.</text>
</comment>
<keyword evidence="4 11" id="KW-0479">Metal-binding</keyword>
<gene>
    <name evidence="16" type="ORF">PV328_001103</name>
</gene>
<dbReference type="CDD" id="cd04474">
    <property type="entry name" value="RPA1_DBD_A"/>
    <property type="match status" value="1"/>
</dbReference>
<evidence type="ECO:0000259" key="15">
    <source>
        <dbReference type="Pfam" id="PF16900"/>
    </source>
</evidence>
<dbReference type="GO" id="GO:0006281">
    <property type="term" value="P:DNA repair"/>
    <property type="evidence" value="ECO:0007669"/>
    <property type="project" value="InterPro"/>
</dbReference>
<evidence type="ECO:0000256" key="6">
    <source>
        <dbReference type="ARBA" id="ARBA00022833"/>
    </source>
</evidence>
<comment type="subcellular location">
    <subcellularLocation>
        <location evidence="1 11">Nucleus</location>
    </subcellularLocation>
</comment>
<dbReference type="CDD" id="cd04475">
    <property type="entry name" value="RPA1_DBD_B"/>
    <property type="match status" value="1"/>
</dbReference>
<dbReference type="InterPro" id="IPR013955">
    <property type="entry name" value="Rep_factor-A_C"/>
</dbReference>
<dbReference type="InterPro" id="IPR004365">
    <property type="entry name" value="NA-bd_OB_tRNA"/>
</dbReference>
<dbReference type="FunFam" id="2.40.50.140:FF:000117">
    <property type="entry name" value="Replication protein A subunit"/>
    <property type="match status" value="1"/>
</dbReference>
<dbReference type="PANTHER" id="PTHR47165:SF4">
    <property type="entry name" value="OS03G0429900 PROTEIN"/>
    <property type="match status" value="1"/>
</dbReference>
<dbReference type="InterPro" id="IPR004591">
    <property type="entry name" value="Rfa1"/>
</dbReference>
<dbReference type="InterPro" id="IPR031657">
    <property type="entry name" value="REPA_OB_2"/>
</dbReference>
<comment type="function">
    <text evidence="9 11">As part of the heterotrimeric replication protein A complex (RPA/RP-A), binds and stabilizes single-stranded DNA intermediates, that form during DNA replication or upon DNA stress. It prevents their reannealing and in parallel, recruits and activates different proteins and complexes involved in DNA metabolism. Thereby, it plays an essential role both in DNA replication and the cellular response to DNA damage.</text>
</comment>
<dbReference type="Pfam" id="PF08646">
    <property type="entry name" value="Rep_fac-A_C"/>
    <property type="match status" value="1"/>
</dbReference>
<dbReference type="Pfam" id="PF01336">
    <property type="entry name" value="tRNA_anti-codon"/>
    <property type="match status" value="1"/>
</dbReference>
<dbReference type="CDD" id="cd04477">
    <property type="entry name" value="RPA1N"/>
    <property type="match status" value="1"/>
</dbReference>
<evidence type="ECO:0000259" key="14">
    <source>
        <dbReference type="Pfam" id="PF08646"/>
    </source>
</evidence>
<dbReference type="GO" id="GO:0006260">
    <property type="term" value="P:DNA replication"/>
    <property type="evidence" value="ECO:0007669"/>
    <property type="project" value="UniProtKB-KW"/>
</dbReference>
<sequence>MIPLTTGALTDIIQGVVVTKPILQVLGTKRLTSTDSERYRLLLSDGVTITSFTMLATQLNYMVKNDELTENSIVQIGRYALSNANNAGKPRKIMVVLDIDVKVPGREVPGKIGNPVHIDKATCNTTSTDNACGTANAVKTTQGITRTTAESSSAGVKKRLNESINSGVEIVTTPIAALSPYQNRWVAKVRVANKSDIKHWSNSRGEGKLFNMTLVDESGEIRCTGFTDQVDRFYDMIEIGKVYYISRGQLKTANKAFNNTNNEYELTLSGDSEIAPCHDDADDIPGVTFSFVAIRDIENYQKKDIIDVLAIVKSAAEVQSLTARATGRELRKRDLTLVDMSDSSITLTLWGSQADKFDSSNNPVIAAKGACVGEFNNGKNLSLIGSSVLQVDPDIPDAHRLRGWFNTVGKSQELKSLSKIGGGLNADWMLLNEANEMSLGSHDNSQLFMCKATVSMIRGERALYKACPTESCKKKVIDHENDMYRCEKCDREYPNFRYRLLTNMNITDWSGNQWVTAFGEEGEKIVGMSAQELGELSENQPDDYNDKFSAVAFNSYIFKIRTRVETYNDEARLKGTIQACENLNYKMFNKHLVQELKKMANVHNIN</sequence>
<feature type="domain" description="Replication factor-A protein 1 N-terminal" evidence="13">
    <location>
        <begin position="4"/>
        <end position="101"/>
    </location>
</feature>
<feature type="domain" description="Replication protein A OB" evidence="15">
    <location>
        <begin position="294"/>
        <end position="392"/>
    </location>
</feature>
<organism evidence="16 17">
    <name type="scientific">Microctonus aethiopoides</name>
    <dbReference type="NCBI Taxonomy" id="144406"/>
    <lineage>
        <taxon>Eukaryota</taxon>
        <taxon>Metazoa</taxon>
        <taxon>Ecdysozoa</taxon>
        <taxon>Arthropoda</taxon>
        <taxon>Hexapoda</taxon>
        <taxon>Insecta</taxon>
        <taxon>Pterygota</taxon>
        <taxon>Neoptera</taxon>
        <taxon>Endopterygota</taxon>
        <taxon>Hymenoptera</taxon>
        <taxon>Apocrita</taxon>
        <taxon>Ichneumonoidea</taxon>
        <taxon>Braconidae</taxon>
        <taxon>Euphorinae</taxon>
        <taxon>Microctonus</taxon>
    </lineage>
</organism>
<comment type="similarity">
    <text evidence="2 11">Belongs to the replication factor A protein 1 family.</text>
</comment>
<evidence type="ECO:0000256" key="1">
    <source>
        <dbReference type="ARBA" id="ARBA00004123"/>
    </source>
</evidence>
<evidence type="ECO:0000259" key="13">
    <source>
        <dbReference type="Pfam" id="PF04057"/>
    </source>
</evidence>
<dbReference type="GO" id="GO:0008270">
    <property type="term" value="F:zinc ion binding"/>
    <property type="evidence" value="ECO:0007669"/>
    <property type="project" value="UniProtKB-KW"/>
</dbReference>
<evidence type="ECO:0000313" key="16">
    <source>
        <dbReference type="EMBL" id="KAK0177011.1"/>
    </source>
</evidence>
<keyword evidence="3 11" id="KW-0235">DNA replication</keyword>